<dbReference type="AlphaFoldDB" id="A0A194VFZ5"/>
<proteinExistence type="predicted"/>
<reference evidence="2" key="1">
    <citation type="submission" date="2014-12" db="EMBL/GenBank/DDBJ databases">
        <title>Genome Sequence of Valsa Canker Pathogens Uncovers a Specific Adaption of Colonization on Woody Bark.</title>
        <authorList>
            <person name="Yin Z."/>
            <person name="Liu H."/>
            <person name="Gao X."/>
            <person name="Li Z."/>
            <person name="Song N."/>
            <person name="Ke X."/>
            <person name="Dai Q."/>
            <person name="Wu Y."/>
            <person name="Sun Y."/>
            <person name="Xu J.-R."/>
            <person name="Kang Z.K."/>
            <person name="Wang L."/>
            <person name="Huang L."/>
        </authorList>
    </citation>
    <scope>NUCLEOTIDE SEQUENCE [LARGE SCALE GENOMIC DNA]</scope>
    <source>
        <strain evidence="2">SXYL134</strain>
    </source>
</reference>
<evidence type="ECO:0000313" key="1">
    <source>
        <dbReference type="EMBL" id="KUI62706.1"/>
    </source>
</evidence>
<accession>A0A194VFZ5</accession>
<organism evidence="1 2">
    <name type="scientific">Cytospora mali</name>
    <name type="common">Apple Valsa canker fungus</name>
    <name type="synonym">Valsa mali</name>
    <dbReference type="NCBI Taxonomy" id="578113"/>
    <lineage>
        <taxon>Eukaryota</taxon>
        <taxon>Fungi</taxon>
        <taxon>Dikarya</taxon>
        <taxon>Ascomycota</taxon>
        <taxon>Pezizomycotina</taxon>
        <taxon>Sordariomycetes</taxon>
        <taxon>Sordariomycetidae</taxon>
        <taxon>Diaporthales</taxon>
        <taxon>Cytosporaceae</taxon>
        <taxon>Cytospora</taxon>
    </lineage>
</organism>
<keyword evidence="2" id="KW-1185">Reference proteome</keyword>
<dbReference type="Proteomes" id="UP000078576">
    <property type="component" value="Unassembled WGS sequence"/>
</dbReference>
<sequence>MAISIITCRVCSDDVNNRLTRMGLPHSKRTLPGGKTRFDLNIASKPAKWDGGNTSLAAQCWRNMSFSYHAATTNGNTLRCRGA</sequence>
<name>A0A194VFZ5_CYTMA</name>
<gene>
    <name evidence="1" type="ORF">VP1G_09821</name>
</gene>
<dbReference type="EMBL" id="KN714828">
    <property type="protein sequence ID" value="KUI62706.1"/>
    <property type="molecule type" value="Genomic_DNA"/>
</dbReference>
<protein>
    <submittedName>
        <fullName evidence="1">Uncharacterized protein</fullName>
    </submittedName>
</protein>
<evidence type="ECO:0000313" key="2">
    <source>
        <dbReference type="Proteomes" id="UP000078576"/>
    </source>
</evidence>